<keyword evidence="3" id="KW-1185">Reference proteome</keyword>
<reference evidence="3" key="1">
    <citation type="journal article" date="2015" name="Chem. Biol.">
        <title>Structure, bioactivity, and resistance mechanism of streptomonomicin, an unusual lasso Peptide from an understudied halophilic actinomycete.</title>
        <authorList>
            <person name="Metelev M."/>
            <person name="Tietz J.I."/>
            <person name="Melby J.O."/>
            <person name="Blair P.M."/>
            <person name="Zhu L."/>
            <person name="Livnat I."/>
            <person name="Severinov K."/>
            <person name="Mitchell D.A."/>
        </authorList>
    </citation>
    <scope>NUCLEOTIDE SEQUENCE [LARGE SCALE GENOMIC DNA]</scope>
    <source>
        <strain evidence="3">YIM 90003</strain>
    </source>
</reference>
<dbReference type="RefSeq" id="WP_040273102.1">
    <property type="nucleotide sequence ID" value="NZ_JROO01000020.1"/>
</dbReference>
<protein>
    <submittedName>
        <fullName evidence="2">Uncharacterized protein</fullName>
    </submittedName>
</protein>
<sequence>MKRTLHALAPGGYTPRQPEPPSYERVVELTLAHPDWCIAYDADSDGRIVYRAVRNGAGIAVAAQDVRVLAALVRAAEEVVE</sequence>
<name>A0A0C2G601_9ACTN</name>
<gene>
    <name evidence="2" type="ORF">LP52_11265</name>
</gene>
<proteinExistence type="predicted"/>
<dbReference type="OrthoDB" id="9975747at2"/>
<organism evidence="2 3">
    <name type="scientific">Streptomonospora alba</name>
    <dbReference type="NCBI Taxonomy" id="183763"/>
    <lineage>
        <taxon>Bacteria</taxon>
        <taxon>Bacillati</taxon>
        <taxon>Actinomycetota</taxon>
        <taxon>Actinomycetes</taxon>
        <taxon>Streptosporangiales</taxon>
        <taxon>Nocardiopsidaceae</taxon>
        <taxon>Streptomonospora</taxon>
    </lineage>
</organism>
<dbReference type="AlphaFoldDB" id="A0A0C2G601"/>
<evidence type="ECO:0000313" key="2">
    <source>
        <dbReference type="EMBL" id="KIH98718.1"/>
    </source>
</evidence>
<dbReference type="STRING" id="183763.LP52_11265"/>
<dbReference type="EMBL" id="JROO01000020">
    <property type="protein sequence ID" value="KIH98718.1"/>
    <property type="molecule type" value="Genomic_DNA"/>
</dbReference>
<accession>A0A0C2G601</accession>
<feature type="region of interest" description="Disordered" evidence="1">
    <location>
        <begin position="1"/>
        <end position="21"/>
    </location>
</feature>
<dbReference type="Proteomes" id="UP000031675">
    <property type="component" value="Unassembled WGS sequence"/>
</dbReference>
<evidence type="ECO:0000256" key="1">
    <source>
        <dbReference type="SAM" id="MobiDB-lite"/>
    </source>
</evidence>
<evidence type="ECO:0000313" key="3">
    <source>
        <dbReference type="Proteomes" id="UP000031675"/>
    </source>
</evidence>
<comment type="caution">
    <text evidence="2">The sequence shown here is derived from an EMBL/GenBank/DDBJ whole genome shotgun (WGS) entry which is preliminary data.</text>
</comment>